<sequence>MLNGTQETRSPMELICYLHPGWAPLIRPAPARRAWMDNTPESFAYRCLPLNIANAHGWEVLTPFAFDAMWNGETGADAVTIRPEPGANPERVPVSLFGQGVITFHIEGIFRTPEGWNLWVGGSPNRAKDGISPLSGIVETDWSPFTFTMNWRFTRPGHWVHFDALEPLCFLFPIERAAIESFLPKFEPLDADPATMERFQAWSRARDEFQLRMQTNPPRTPAERWQKHYYLGIDASEKSLAKGHLTKLHLQRFDTSAAPQVPTAPEDDTTLPASSPTGQDTPAAAPPAEVTALRLALAKREWLLETLERQRDLVPGLTAIQRVSGLSGEAFLERYYAVNRPVILQGEMADWRALTRWTPEYLKAAIGSQPIEFQGGRSLDQRFEMYKDAHRREAPFDAFIDQILRPGAGNDAYLTAYNSERNAEVLAVLHNDLGFLDKFLDPQSAVPNGMMWIGPEGTVTSLHHDLTNNFIAQIVGRKRIKLAPASEVGKLYNHKHVFSEISDLEDHSINLALHPRLTELRLYDVLLEQGEILFMPLGWWHQVKALEFSVTTTFTNFRWRNDSYVNYPQE</sequence>
<evidence type="ECO:0000313" key="4">
    <source>
        <dbReference type="Proteomes" id="UP001156641"/>
    </source>
</evidence>
<dbReference type="EMBL" id="BSOS01000003">
    <property type="protein sequence ID" value="GLR65406.1"/>
    <property type="molecule type" value="Genomic_DNA"/>
</dbReference>
<organism evidence="3 4">
    <name type="scientific">Acidocella aquatica</name>
    <dbReference type="NCBI Taxonomy" id="1922313"/>
    <lineage>
        <taxon>Bacteria</taxon>
        <taxon>Pseudomonadati</taxon>
        <taxon>Pseudomonadota</taxon>
        <taxon>Alphaproteobacteria</taxon>
        <taxon>Acetobacterales</taxon>
        <taxon>Acidocellaceae</taxon>
        <taxon>Acidocella</taxon>
    </lineage>
</organism>
<evidence type="ECO:0000259" key="2">
    <source>
        <dbReference type="PROSITE" id="PS51184"/>
    </source>
</evidence>
<name>A0ABQ5ZYV7_9PROT</name>
<feature type="domain" description="JmjC" evidence="2">
    <location>
        <begin position="415"/>
        <end position="570"/>
    </location>
</feature>
<dbReference type="InterPro" id="IPR041667">
    <property type="entry name" value="Cupin_8"/>
</dbReference>
<keyword evidence="4" id="KW-1185">Reference proteome</keyword>
<proteinExistence type="predicted"/>
<dbReference type="Pfam" id="PF13621">
    <property type="entry name" value="Cupin_8"/>
    <property type="match status" value="1"/>
</dbReference>
<feature type="region of interest" description="Disordered" evidence="1">
    <location>
        <begin position="256"/>
        <end position="287"/>
    </location>
</feature>
<dbReference type="PANTHER" id="PTHR12461">
    <property type="entry name" value="HYPOXIA-INDUCIBLE FACTOR 1 ALPHA INHIBITOR-RELATED"/>
    <property type="match status" value="1"/>
</dbReference>
<dbReference type="SMART" id="SM00558">
    <property type="entry name" value="JmjC"/>
    <property type="match status" value="1"/>
</dbReference>
<protein>
    <recommendedName>
        <fullName evidence="2">JmjC domain-containing protein</fullName>
    </recommendedName>
</protein>
<dbReference type="PANTHER" id="PTHR12461:SF105">
    <property type="entry name" value="HYPOXIA-INDUCIBLE FACTOR 1-ALPHA INHIBITOR"/>
    <property type="match status" value="1"/>
</dbReference>
<feature type="compositionally biased region" description="Polar residues" evidence="1">
    <location>
        <begin position="271"/>
        <end position="280"/>
    </location>
</feature>
<accession>A0ABQ5ZYV7</accession>
<dbReference type="SUPFAM" id="SSF51197">
    <property type="entry name" value="Clavaminate synthase-like"/>
    <property type="match status" value="1"/>
</dbReference>
<evidence type="ECO:0000313" key="3">
    <source>
        <dbReference type="EMBL" id="GLR65406.1"/>
    </source>
</evidence>
<dbReference type="Gene3D" id="2.60.120.650">
    <property type="entry name" value="Cupin"/>
    <property type="match status" value="1"/>
</dbReference>
<comment type="caution">
    <text evidence="3">The sequence shown here is derived from an EMBL/GenBank/DDBJ whole genome shotgun (WGS) entry which is preliminary data.</text>
</comment>
<dbReference type="Proteomes" id="UP001156641">
    <property type="component" value="Unassembled WGS sequence"/>
</dbReference>
<dbReference type="InterPro" id="IPR003347">
    <property type="entry name" value="JmjC_dom"/>
</dbReference>
<gene>
    <name evidence="3" type="ORF">GCM10010909_00840</name>
</gene>
<dbReference type="PROSITE" id="PS51184">
    <property type="entry name" value="JMJC"/>
    <property type="match status" value="1"/>
</dbReference>
<dbReference type="InterPro" id="IPR045709">
    <property type="entry name" value="DUF6065"/>
</dbReference>
<dbReference type="Pfam" id="PF19541">
    <property type="entry name" value="DUF6065"/>
    <property type="match status" value="1"/>
</dbReference>
<evidence type="ECO:0000256" key="1">
    <source>
        <dbReference type="SAM" id="MobiDB-lite"/>
    </source>
</evidence>
<reference evidence="4" key="1">
    <citation type="journal article" date="2019" name="Int. J. Syst. Evol. Microbiol.">
        <title>The Global Catalogue of Microorganisms (GCM) 10K type strain sequencing project: providing services to taxonomists for standard genome sequencing and annotation.</title>
        <authorList>
            <consortium name="The Broad Institute Genomics Platform"/>
            <consortium name="The Broad Institute Genome Sequencing Center for Infectious Disease"/>
            <person name="Wu L."/>
            <person name="Ma J."/>
        </authorList>
    </citation>
    <scope>NUCLEOTIDE SEQUENCE [LARGE SCALE GENOMIC DNA]</scope>
    <source>
        <strain evidence="4">NBRC 112502</strain>
    </source>
</reference>